<reference evidence="12" key="1">
    <citation type="submission" date="2016-06" db="EMBL/GenBank/DDBJ databases">
        <title>Draft genome sequence of Desulfoplanes formicivorans strain Pf12B.</title>
        <authorList>
            <person name="Watanabe M."/>
            <person name="Kojima H."/>
            <person name="Fukui M."/>
        </authorList>
    </citation>
    <scope>NUCLEOTIDE SEQUENCE [LARGE SCALE GENOMIC DNA]</scope>
    <source>
        <strain evidence="12">Pf12B</strain>
    </source>
</reference>
<keyword evidence="2" id="KW-0227">DNA damage</keyword>
<comment type="function">
    <text evidence="7">Hydrolysis of the deoxyribose N-glycosidic bond to excise 3-methyladenine from the damaged DNA polymer formed by alkylation lesions.</text>
</comment>
<accession>A0A194AID0</accession>
<dbReference type="GO" id="GO:0046872">
    <property type="term" value="F:metal ion binding"/>
    <property type="evidence" value="ECO:0007669"/>
    <property type="project" value="UniProtKB-KW"/>
</dbReference>
<keyword evidence="1 9" id="KW-0479">Metal-binding</keyword>
<feature type="transmembrane region" description="Helical" evidence="10">
    <location>
        <begin position="153"/>
        <end position="173"/>
    </location>
</feature>
<comment type="caution">
    <text evidence="11">The sequence shown here is derived from an EMBL/GenBank/DDBJ whole genome shotgun (WGS) entry which is preliminary data.</text>
</comment>
<keyword evidence="4 9" id="KW-0862">Zinc</keyword>
<dbReference type="GO" id="GO:0006284">
    <property type="term" value="P:base-excision repair"/>
    <property type="evidence" value="ECO:0007669"/>
    <property type="project" value="InterPro"/>
</dbReference>
<keyword evidence="12" id="KW-1185">Reference proteome</keyword>
<evidence type="ECO:0000256" key="8">
    <source>
        <dbReference type="ARBA" id="ARBA00066766"/>
    </source>
</evidence>
<evidence type="ECO:0000256" key="7">
    <source>
        <dbReference type="ARBA" id="ARBA00057608"/>
    </source>
</evidence>
<evidence type="ECO:0000256" key="2">
    <source>
        <dbReference type="ARBA" id="ARBA00022763"/>
    </source>
</evidence>
<dbReference type="RefSeq" id="WP_069858101.1">
    <property type="nucleotide sequence ID" value="NZ_BDFE01000015.1"/>
</dbReference>
<dbReference type="GO" id="GO:0008725">
    <property type="term" value="F:DNA-3-methyladenine glycosylase activity"/>
    <property type="evidence" value="ECO:0007669"/>
    <property type="project" value="UniProtKB-EC"/>
</dbReference>
<feature type="binding site" evidence="9">
    <location>
        <position position="180"/>
    </location>
    <ligand>
        <name>Zn(2+)</name>
        <dbReference type="ChEBI" id="CHEBI:29105"/>
    </ligand>
</feature>
<proteinExistence type="predicted"/>
<organism evidence="11 12">
    <name type="scientific">Desulfoplanes formicivorans</name>
    <dbReference type="NCBI Taxonomy" id="1592317"/>
    <lineage>
        <taxon>Bacteria</taxon>
        <taxon>Pseudomonadati</taxon>
        <taxon>Thermodesulfobacteriota</taxon>
        <taxon>Desulfovibrionia</taxon>
        <taxon>Desulfovibrionales</taxon>
        <taxon>Desulfoplanaceae</taxon>
        <taxon>Desulfoplanes</taxon>
    </lineage>
</organism>
<evidence type="ECO:0000256" key="5">
    <source>
        <dbReference type="ARBA" id="ARBA00023204"/>
    </source>
</evidence>
<evidence type="ECO:0000256" key="9">
    <source>
        <dbReference type="PIRSR" id="PIRSR605019-1"/>
    </source>
</evidence>
<protein>
    <recommendedName>
        <fullName evidence="8">DNA-3-methyladenine glycosylase I</fullName>
        <ecNumber evidence="8">3.2.2.20</ecNumber>
    </recommendedName>
</protein>
<evidence type="ECO:0000313" key="12">
    <source>
        <dbReference type="Proteomes" id="UP000095200"/>
    </source>
</evidence>
<name>A0A194AID0_9BACT</name>
<dbReference type="FunFam" id="1.10.340.30:FF:000009">
    <property type="entry name" value="DNA-3-methyladenine glycosylase I"/>
    <property type="match status" value="1"/>
</dbReference>
<keyword evidence="10" id="KW-1133">Transmembrane helix</keyword>
<keyword evidence="10" id="KW-0812">Transmembrane</keyword>
<evidence type="ECO:0000313" key="11">
    <source>
        <dbReference type="EMBL" id="GAU08514.1"/>
    </source>
</evidence>
<evidence type="ECO:0000256" key="10">
    <source>
        <dbReference type="SAM" id="Phobius"/>
    </source>
</evidence>
<dbReference type="EC" id="3.2.2.20" evidence="8"/>
<feature type="binding site" evidence="9">
    <location>
        <position position="5"/>
    </location>
    <ligand>
        <name>Zn(2+)</name>
        <dbReference type="ChEBI" id="CHEBI:29105"/>
    </ligand>
</feature>
<dbReference type="SUPFAM" id="SSF48150">
    <property type="entry name" value="DNA-glycosylase"/>
    <property type="match status" value="1"/>
</dbReference>
<sequence>MKNRCTWCGSDPLYVAYHDTEWGVPLHDDRLLFQLLILEGAQAGLSWLTILRRREQYIKAFEGFDCQRMARYTQADVQRLLAEPGIIRNRLKITSAIRNARAVLGIQERYGSLDAYLWQYVDGEPIQNQWTCVDDVPDQTDLSQRISREMNKLGICFFGPVICYAFMQAVGMVNDHTVDCFRHREIVALATS</sequence>
<dbReference type="InterPro" id="IPR052891">
    <property type="entry name" value="DNA-3mA_glycosylase"/>
</dbReference>
<dbReference type="STRING" id="1592317.DPF_1224"/>
<feature type="binding site" evidence="9">
    <location>
        <position position="176"/>
    </location>
    <ligand>
        <name>Zn(2+)</name>
        <dbReference type="ChEBI" id="CHEBI:29105"/>
    </ligand>
</feature>
<dbReference type="InterPro" id="IPR005019">
    <property type="entry name" value="Adenine_glyco"/>
</dbReference>
<dbReference type="EMBL" id="BDFE01000015">
    <property type="protein sequence ID" value="GAU08514.1"/>
    <property type="molecule type" value="Genomic_DNA"/>
</dbReference>
<dbReference type="PANTHER" id="PTHR30037:SF4">
    <property type="entry name" value="DNA-3-METHYLADENINE GLYCOSYLASE I"/>
    <property type="match status" value="1"/>
</dbReference>
<evidence type="ECO:0000256" key="6">
    <source>
        <dbReference type="ARBA" id="ARBA00052558"/>
    </source>
</evidence>
<evidence type="ECO:0000256" key="3">
    <source>
        <dbReference type="ARBA" id="ARBA00022801"/>
    </source>
</evidence>
<dbReference type="Proteomes" id="UP000095200">
    <property type="component" value="Unassembled WGS sequence"/>
</dbReference>
<evidence type="ECO:0000256" key="4">
    <source>
        <dbReference type="ARBA" id="ARBA00022833"/>
    </source>
</evidence>
<feature type="binding site" evidence="9">
    <location>
        <position position="18"/>
    </location>
    <ligand>
        <name>Zn(2+)</name>
        <dbReference type="ChEBI" id="CHEBI:29105"/>
    </ligand>
</feature>
<evidence type="ECO:0000256" key="1">
    <source>
        <dbReference type="ARBA" id="ARBA00022723"/>
    </source>
</evidence>
<dbReference type="PANTHER" id="PTHR30037">
    <property type="entry name" value="DNA-3-METHYLADENINE GLYCOSYLASE 1"/>
    <property type="match status" value="1"/>
</dbReference>
<comment type="catalytic activity">
    <reaction evidence="6">
        <text>Hydrolysis of alkylated DNA, releasing 3-methyladenine.</text>
        <dbReference type="EC" id="3.2.2.20"/>
    </reaction>
</comment>
<dbReference type="Pfam" id="PF03352">
    <property type="entry name" value="Adenine_glyco"/>
    <property type="match status" value="1"/>
</dbReference>
<dbReference type="Gene3D" id="1.10.340.30">
    <property type="entry name" value="Hypothetical protein, domain 2"/>
    <property type="match status" value="1"/>
</dbReference>
<gene>
    <name evidence="11" type="ORF">DPF_1224</name>
</gene>
<dbReference type="InterPro" id="IPR011257">
    <property type="entry name" value="DNA_glycosylase"/>
</dbReference>
<keyword evidence="5" id="KW-0234">DNA repair</keyword>
<dbReference type="AlphaFoldDB" id="A0A194AID0"/>
<keyword evidence="10" id="KW-0472">Membrane</keyword>
<dbReference type="OrthoDB" id="9807664at2"/>
<keyword evidence="3" id="KW-0378">Hydrolase</keyword>